<dbReference type="Pfam" id="PF00196">
    <property type="entry name" value="GerE"/>
    <property type="match status" value="1"/>
</dbReference>
<dbReference type="Pfam" id="PF13185">
    <property type="entry name" value="GAF_2"/>
    <property type="match status" value="1"/>
</dbReference>
<gene>
    <name evidence="5" type="ORF">AWC19_09885</name>
</gene>
<evidence type="ECO:0000256" key="3">
    <source>
        <dbReference type="ARBA" id="ARBA00023163"/>
    </source>
</evidence>
<dbReference type="Proteomes" id="UP000193529">
    <property type="component" value="Unassembled WGS sequence"/>
</dbReference>
<dbReference type="PRINTS" id="PR00038">
    <property type="entry name" value="HTHLUXR"/>
</dbReference>
<dbReference type="InterPro" id="IPR036388">
    <property type="entry name" value="WH-like_DNA-bd_sf"/>
</dbReference>
<reference evidence="5 6" key="1">
    <citation type="submission" date="2016-01" db="EMBL/GenBank/DDBJ databases">
        <title>The new phylogeny of the genus Mycobacterium.</title>
        <authorList>
            <person name="Tarcisio F."/>
            <person name="Conor M."/>
            <person name="Antonella G."/>
            <person name="Elisabetta G."/>
            <person name="Giulia F.S."/>
            <person name="Sara T."/>
            <person name="Anna F."/>
            <person name="Clotilde B."/>
            <person name="Roberto B."/>
            <person name="Veronica D.S."/>
            <person name="Fabio R."/>
            <person name="Monica P."/>
            <person name="Olivier J."/>
            <person name="Enrico T."/>
            <person name="Nicola S."/>
        </authorList>
    </citation>
    <scope>NUCLEOTIDE SEQUENCE [LARGE SCALE GENOMIC DNA]</scope>
    <source>
        <strain evidence="5 6">DSM 44572</strain>
    </source>
</reference>
<dbReference type="InterPro" id="IPR016032">
    <property type="entry name" value="Sig_transdc_resp-reg_C-effctor"/>
</dbReference>
<organism evidence="5 6">
    <name type="scientific">Mycobacterium palustre</name>
    <dbReference type="NCBI Taxonomy" id="153971"/>
    <lineage>
        <taxon>Bacteria</taxon>
        <taxon>Bacillati</taxon>
        <taxon>Actinomycetota</taxon>
        <taxon>Actinomycetes</taxon>
        <taxon>Mycobacteriales</taxon>
        <taxon>Mycobacteriaceae</taxon>
        <taxon>Mycobacterium</taxon>
        <taxon>Mycobacterium simiae complex</taxon>
    </lineage>
</organism>
<dbReference type="PROSITE" id="PS50043">
    <property type="entry name" value="HTH_LUXR_2"/>
    <property type="match status" value="1"/>
</dbReference>
<dbReference type="EMBL" id="LQPJ01000102">
    <property type="protein sequence ID" value="ORW24407.1"/>
    <property type="molecule type" value="Genomic_DNA"/>
</dbReference>
<sequence length="399" mass="43058">MSQLVQSAPDVFDCIEQAWEIVRTTEQLVGVDDLCPAQPRPETHAADAALSAARQALTRRLELTSVTRNIGDQTSLAALALRAEQTQVALKDALLKLQSQQVESAQNALNGLRTATSAATLVERIPTEVYRMGFSRVLFSRIQNGWWVTCSAFAGADQEMASKMVEAGLAHPRQLVNPLVESEMVRRGSPILVADPQSDPHVHPELVAVTQTAAYVAAPVFCWGKPIGLVHADRHTHAHGVTEFDRDVLGLFAAGLGLAFERNLMAGRLRAMRQAAEEHMRRAGSLADDFTLDVIESAAPVLSQVDDLIGLDPSAPLGGGDDDSHLLSELSSREAEVLRAIAAGKTNAQVAASLFVTEGTVKSHVKHILRKLGASNRTEAVVKYHRARQARGRTQSDQG</sequence>
<dbReference type="Gene3D" id="1.10.10.10">
    <property type="entry name" value="Winged helix-like DNA-binding domain superfamily/Winged helix DNA-binding domain"/>
    <property type="match status" value="1"/>
</dbReference>
<evidence type="ECO:0000313" key="6">
    <source>
        <dbReference type="Proteomes" id="UP000193529"/>
    </source>
</evidence>
<dbReference type="RefSeq" id="WP_085078726.1">
    <property type="nucleotide sequence ID" value="NZ_LQPJ01000102.1"/>
</dbReference>
<dbReference type="GO" id="GO:0003677">
    <property type="term" value="F:DNA binding"/>
    <property type="evidence" value="ECO:0007669"/>
    <property type="project" value="UniProtKB-KW"/>
</dbReference>
<dbReference type="Gene3D" id="3.30.450.40">
    <property type="match status" value="1"/>
</dbReference>
<protein>
    <recommendedName>
        <fullName evidence="4">HTH luxR-type domain-containing protein</fullName>
    </recommendedName>
</protein>
<dbReference type="AlphaFoldDB" id="A0A1X1ZM35"/>
<dbReference type="OrthoDB" id="161302at2"/>
<dbReference type="SUPFAM" id="SSF46894">
    <property type="entry name" value="C-terminal effector domain of the bipartite response regulators"/>
    <property type="match status" value="1"/>
</dbReference>
<proteinExistence type="predicted"/>
<dbReference type="SMART" id="SM00421">
    <property type="entry name" value="HTH_LUXR"/>
    <property type="match status" value="1"/>
</dbReference>
<dbReference type="InterPro" id="IPR000792">
    <property type="entry name" value="Tscrpt_reg_LuxR_C"/>
</dbReference>
<evidence type="ECO:0000256" key="2">
    <source>
        <dbReference type="ARBA" id="ARBA00023125"/>
    </source>
</evidence>
<dbReference type="PROSITE" id="PS00622">
    <property type="entry name" value="HTH_LUXR_1"/>
    <property type="match status" value="1"/>
</dbReference>
<dbReference type="SUPFAM" id="SSF55781">
    <property type="entry name" value="GAF domain-like"/>
    <property type="match status" value="1"/>
</dbReference>
<dbReference type="PANTHER" id="PTHR44688">
    <property type="entry name" value="DNA-BINDING TRANSCRIPTIONAL ACTIVATOR DEVR_DOSR"/>
    <property type="match status" value="1"/>
</dbReference>
<keyword evidence="2" id="KW-0238">DNA-binding</keyword>
<dbReference type="CDD" id="cd06170">
    <property type="entry name" value="LuxR_C_like"/>
    <property type="match status" value="1"/>
</dbReference>
<name>A0A1X1ZM35_9MYCO</name>
<comment type="caution">
    <text evidence="5">The sequence shown here is derived from an EMBL/GenBank/DDBJ whole genome shotgun (WGS) entry which is preliminary data.</text>
</comment>
<keyword evidence="1" id="KW-0805">Transcription regulation</keyword>
<accession>A0A1X1ZM35</accession>
<dbReference type="InterPro" id="IPR003018">
    <property type="entry name" value="GAF"/>
</dbReference>
<dbReference type="InterPro" id="IPR029016">
    <property type="entry name" value="GAF-like_dom_sf"/>
</dbReference>
<keyword evidence="3" id="KW-0804">Transcription</keyword>
<dbReference type="GO" id="GO:0006355">
    <property type="term" value="P:regulation of DNA-templated transcription"/>
    <property type="evidence" value="ECO:0007669"/>
    <property type="project" value="InterPro"/>
</dbReference>
<dbReference type="PANTHER" id="PTHR44688:SF16">
    <property type="entry name" value="DNA-BINDING TRANSCRIPTIONAL ACTIVATOR DEVR_DOSR"/>
    <property type="match status" value="1"/>
</dbReference>
<evidence type="ECO:0000259" key="4">
    <source>
        <dbReference type="PROSITE" id="PS50043"/>
    </source>
</evidence>
<evidence type="ECO:0000313" key="5">
    <source>
        <dbReference type="EMBL" id="ORW24407.1"/>
    </source>
</evidence>
<dbReference type="STRING" id="153971.AWC19_09885"/>
<feature type="domain" description="HTH luxR-type" evidence="4">
    <location>
        <begin position="323"/>
        <end position="388"/>
    </location>
</feature>
<evidence type="ECO:0000256" key="1">
    <source>
        <dbReference type="ARBA" id="ARBA00023015"/>
    </source>
</evidence>
<keyword evidence="6" id="KW-1185">Reference proteome</keyword>